<comment type="caution">
    <text evidence="1">The sequence shown here is derived from an EMBL/GenBank/DDBJ whole genome shotgun (WGS) entry which is preliminary data.</text>
</comment>
<gene>
    <name evidence="1" type="ORF">HRJ53_09640</name>
</gene>
<dbReference type="SUPFAM" id="SSF51445">
    <property type="entry name" value="(Trans)glycosidases"/>
    <property type="match status" value="1"/>
</dbReference>
<dbReference type="Proteomes" id="UP000567293">
    <property type="component" value="Unassembled WGS sequence"/>
</dbReference>
<keyword evidence="2" id="KW-1185">Reference proteome</keyword>
<reference evidence="1" key="1">
    <citation type="submission" date="2020-06" db="EMBL/GenBank/DDBJ databases">
        <title>Legume-microbial interactions unlock mineral nutrients during tropical forest succession.</title>
        <authorList>
            <person name="Epihov D.Z."/>
        </authorList>
    </citation>
    <scope>NUCLEOTIDE SEQUENCE [LARGE SCALE GENOMIC DNA]</scope>
    <source>
        <strain evidence="1">Pan2503</strain>
    </source>
</reference>
<dbReference type="Gene3D" id="3.20.20.80">
    <property type="entry name" value="Glycosidases"/>
    <property type="match status" value="1"/>
</dbReference>
<proteinExistence type="predicted"/>
<sequence length="721" mass="80803">MTESSTRLLVLPYGSAFPEENWSAIHAFLEHGGNLLVLGGRPFTRAAYHDDSGWHLRDYSVRFIRQLSMDQFQTTPGSAGMEFQSNPDITVSLPRFSWQRAFSPIIRLSAVDLYNRGGSAGSLDARLDPLAWGVKDGRKIAAPAIEIDHLRNGFDGGRWVFLASELPSQFAASSDAVALIRTLAERARPGSEEFTVRPALPLYLPGEPVEVEVLWHSAETASGPLTIRIAEFPQAQPAERVAQTANLAAPQTLLFPAPKEKGFHVIEAELLEGGKTRNLYRSGFWIRDADFLRSGPHLTVNHDFFEVDSRPIAVVGTTYMSSEVQRLYFDHPNAYVWDRDMAQIEAAGLNMLRTGWWTGWDKFCDENGQPYERTLRTLEAYLMTARKHGLPVQFNFFAFLPDVFGGVNPYLGPEARRKQQTLVSTVVGHFRDVPFLAWDLINEPSISEHLWQTRPNGDPIELAAWNEWLSKRYPDRAGLAAAWNVLPDSISGTISLPGELEFSPRGMYVGHNSLRVYDYFLFAQETFLDWVRVMRERIRETGSLQLITVGQDEGGVKDRLSPAFYASAVDFSTNHSWWGNDSLLWDSLTAKQPGETMLIQETGLQREINLNETARFTPDEEASLFERKVALSFVQGAGAIEWLWNTNSYMTEANEAPIGALRADGTEKPEATVMRSFANFAKMLPSHLRNPRQPSVAVVTSQAAQFSVLSDLQLEAQQKAV</sequence>
<evidence type="ECO:0008006" key="3">
    <source>
        <dbReference type="Google" id="ProtNLM"/>
    </source>
</evidence>
<dbReference type="EMBL" id="JACDQQ010000928">
    <property type="protein sequence ID" value="MBA0085248.1"/>
    <property type="molecule type" value="Genomic_DNA"/>
</dbReference>
<protein>
    <recommendedName>
        <fullName evidence="3">Glycoside hydrolase family 5 domain-containing protein</fullName>
    </recommendedName>
</protein>
<feature type="non-terminal residue" evidence="1">
    <location>
        <position position="721"/>
    </location>
</feature>
<accession>A0A7V8NPT6</accession>
<organism evidence="1 2">
    <name type="scientific">Candidatus Acidiferrum panamense</name>
    <dbReference type="NCBI Taxonomy" id="2741543"/>
    <lineage>
        <taxon>Bacteria</taxon>
        <taxon>Pseudomonadati</taxon>
        <taxon>Acidobacteriota</taxon>
        <taxon>Terriglobia</taxon>
        <taxon>Candidatus Acidiferrales</taxon>
        <taxon>Candidatus Acidiferrum</taxon>
    </lineage>
</organism>
<dbReference type="AlphaFoldDB" id="A0A7V8NPT6"/>
<evidence type="ECO:0000313" key="1">
    <source>
        <dbReference type="EMBL" id="MBA0085248.1"/>
    </source>
</evidence>
<name>A0A7V8NPT6_9BACT</name>
<evidence type="ECO:0000313" key="2">
    <source>
        <dbReference type="Proteomes" id="UP000567293"/>
    </source>
</evidence>
<dbReference type="InterPro" id="IPR017853">
    <property type="entry name" value="GH"/>
</dbReference>